<dbReference type="EMBL" id="VYGV01000011">
    <property type="protein sequence ID" value="NWF46164.1"/>
    <property type="molecule type" value="Genomic_DNA"/>
</dbReference>
<name>A0A7Y8GXU0_9BURK</name>
<dbReference type="RefSeq" id="WP_177136069.1">
    <property type="nucleotide sequence ID" value="NZ_VYGV01000011.1"/>
</dbReference>
<keyword evidence="2" id="KW-1185">Reference proteome</keyword>
<organism evidence="1 2">
    <name type="scientific">Hydrogenophaga aromaticivorans</name>
    <dbReference type="NCBI Taxonomy" id="2610898"/>
    <lineage>
        <taxon>Bacteria</taxon>
        <taxon>Pseudomonadati</taxon>
        <taxon>Pseudomonadota</taxon>
        <taxon>Betaproteobacteria</taxon>
        <taxon>Burkholderiales</taxon>
        <taxon>Comamonadaceae</taxon>
        <taxon>Hydrogenophaga</taxon>
    </lineage>
</organism>
<evidence type="ECO:0000313" key="1">
    <source>
        <dbReference type="EMBL" id="NWF46164.1"/>
    </source>
</evidence>
<evidence type="ECO:0000313" key="2">
    <source>
        <dbReference type="Proteomes" id="UP000545507"/>
    </source>
</evidence>
<protein>
    <submittedName>
        <fullName evidence="1">Uncharacterized protein</fullName>
    </submittedName>
</protein>
<gene>
    <name evidence="1" type="ORF">F3K02_13005</name>
</gene>
<proteinExistence type="predicted"/>
<reference evidence="1 2" key="1">
    <citation type="submission" date="2019-09" db="EMBL/GenBank/DDBJ databases">
        <title>Hydrogenophaga aromatica sp. nov., isolated from a para-xylene-degrading enrichment culture.</title>
        <authorList>
            <person name="Tancsics A."/>
            <person name="Banerjee S."/>
        </authorList>
    </citation>
    <scope>NUCLEOTIDE SEQUENCE [LARGE SCALE GENOMIC DNA]</scope>
    <source>
        <strain evidence="1 2">D2P1</strain>
    </source>
</reference>
<dbReference type="AlphaFoldDB" id="A0A7Y8GXU0"/>
<accession>A0A7Y8GXU0</accession>
<dbReference type="Proteomes" id="UP000545507">
    <property type="component" value="Unassembled WGS sequence"/>
</dbReference>
<comment type="caution">
    <text evidence="1">The sequence shown here is derived from an EMBL/GenBank/DDBJ whole genome shotgun (WGS) entry which is preliminary data.</text>
</comment>
<sequence>MNSHLVKVAFTFEAEVQVQAQDLDQAHSIVLESFGCVGPSWQTSDDRIASWDAGVHAEKCIRVLPQLTGLRQEGGLVATGKQTWKQIAELQEKASVAVMVRDLSEVGVELVKLFVQNADLESVEIKLSKACYYSDDSEAGLAYSLNADIEWKDLDGDDVAGESVDGDLRGFMNDDVIEEGLRHFMNDDLCKAVISASTDRRVRVRMQDVQHFLAQTSFDGFDVFKALALIDGSGVDAALGGMEVDHVG</sequence>